<reference evidence="3" key="1">
    <citation type="submission" date="2022-10" db="EMBL/GenBank/DDBJ databases">
        <authorList>
            <person name="Chen Y."/>
            <person name="Dougan E. K."/>
            <person name="Chan C."/>
            <person name="Rhodes N."/>
            <person name="Thang M."/>
        </authorList>
    </citation>
    <scope>NUCLEOTIDE SEQUENCE</scope>
</reference>
<evidence type="ECO:0000313" key="4">
    <source>
        <dbReference type="EMBL" id="CAL4795798.1"/>
    </source>
</evidence>
<feature type="region of interest" description="Disordered" evidence="2">
    <location>
        <begin position="143"/>
        <end position="166"/>
    </location>
</feature>
<dbReference type="Proteomes" id="UP001152797">
    <property type="component" value="Unassembled WGS sequence"/>
</dbReference>
<evidence type="ECO:0000256" key="1">
    <source>
        <dbReference type="SAM" id="Coils"/>
    </source>
</evidence>
<feature type="compositionally biased region" description="Basic and acidic residues" evidence="2">
    <location>
        <begin position="152"/>
        <end position="166"/>
    </location>
</feature>
<reference evidence="4 5" key="2">
    <citation type="submission" date="2024-05" db="EMBL/GenBank/DDBJ databases">
        <authorList>
            <person name="Chen Y."/>
            <person name="Shah S."/>
            <person name="Dougan E. K."/>
            <person name="Thang M."/>
            <person name="Chan C."/>
        </authorList>
    </citation>
    <scope>NUCLEOTIDE SEQUENCE [LARGE SCALE GENOMIC DNA]</scope>
</reference>
<evidence type="ECO:0000256" key="2">
    <source>
        <dbReference type="SAM" id="MobiDB-lite"/>
    </source>
</evidence>
<dbReference type="EMBL" id="CAMXCT030004299">
    <property type="protein sequence ID" value="CAL4795798.1"/>
    <property type="molecule type" value="Genomic_DNA"/>
</dbReference>
<evidence type="ECO:0000313" key="5">
    <source>
        <dbReference type="Proteomes" id="UP001152797"/>
    </source>
</evidence>
<dbReference type="OrthoDB" id="442773at2759"/>
<dbReference type="EMBL" id="CAMXCT010004299">
    <property type="protein sequence ID" value="CAI4008486.1"/>
    <property type="molecule type" value="Genomic_DNA"/>
</dbReference>
<sequence>MIRLKDDILSQVSAAQSRKQEEKWSDVKQAQKENQRAIRLMEEEKVEIAKRKEIRRVMDQTQAQAWAEQRQRGLDQRRWEAQLRAIEKQRREEAAEIMRRENQEILEQAKTERSHFFARLHLRKDVARTDRLNKRNERIQQELQELAPIRSAADRQEEEERRKDEIHRRKRRENVEFLQKQMEEKEERLRRDQEFEQRKLQEHQDLVMKQAEKDLRKQEDLQKRRSRYKAELLDQLAEKKANRASGYKIKEDFMSDMEISLNKVMLEELSVFVDSPKSHIGKAAKETF</sequence>
<keyword evidence="1" id="KW-0175">Coiled coil</keyword>
<protein>
    <submittedName>
        <fullName evidence="4">Reticulocyte-binding protein 2-like a</fullName>
    </submittedName>
</protein>
<proteinExistence type="predicted"/>
<dbReference type="EMBL" id="CAMXCT020004299">
    <property type="protein sequence ID" value="CAL1161861.1"/>
    <property type="molecule type" value="Genomic_DNA"/>
</dbReference>
<name>A0A9P1GC01_9DINO</name>
<keyword evidence="5" id="KW-1185">Reference proteome</keyword>
<evidence type="ECO:0000313" key="3">
    <source>
        <dbReference type="EMBL" id="CAI4008486.1"/>
    </source>
</evidence>
<comment type="caution">
    <text evidence="3">The sequence shown here is derived from an EMBL/GenBank/DDBJ whole genome shotgun (WGS) entry which is preliminary data.</text>
</comment>
<gene>
    <name evidence="3" type="ORF">C1SCF055_LOCUS33928</name>
</gene>
<accession>A0A9P1GC01</accession>
<dbReference type="AlphaFoldDB" id="A0A9P1GC01"/>
<feature type="coiled-coil region" evidence="1">
    <location>
        <begin position="76"/>
        <end position="108"/>
    </location>
</feature>
<organism evidence="3">
    <name type="scientific">Cladocopium goreaui</name>
    <dbReference type="NCBI Taxonomy" id="2562237"/>
    <lineage>
        <taxon>Eukaryota</taxon>
        <taxon>Sar</taxon>
        <taxon>Alveolata</taxon>
        <taxon>Dinophyceae</taxon>
        <taxon>Suessiales</taxon>
        <taxon>Symbiodiniaceae</taxon>
        <taxon>Cladocopium</taxon>
    </lineage>
</organism>